<keyword evidence="8 10" id="KW-0472">Membrane</keyword>
<keyword evidence="2" id="KW-0813">Transport</keyword>
<keyword evidence="4 10" id="KW-0812">Transmembrane</keyword>
<comment type="subcellular location">
    <subcellularLocation>
        <location evidence="1">Membrane</location>
        <topology evidence="1">Multi-pass membrane protein</topology>
    </subcellularLocation>
</comment>
<evidence type="ECO:0000256" key="9">
    <source>
        <dbReference type="ARBA" id="ARBA00038341"/>
    </source>
</evidence>
<dbReference type="InterPro" id="IPR006153">
    <property type="entry name" value="Cation/H_exchanger_TM"/>
</dbReference>
<feature type="transmembrane region" description="Helical" evidence="10">
    <location>
        <begin position="12"/>
        <end position="28"/>
    </location>
</feature>
<evidence type="ECO:0000256" key="4">
    <source>
        <dbReference type="ARBA" id="ARBA00022692"/>
    </source>
</evidence>
<feature type="transmembrane region" description="Helical" evidence="10">
    <location>
        <begin position="164"/>
        <end position="185"/>
    </location>
</feature>
<comment type="similarity">
    <text evidence="9">Belongs to the monovalent cation:proton antiporter 2 (CPA2) transporter (TC 2.A.37) family. CHX (TC 2.A.37.4) subfamily.</text>
</comment>
<dbReference type="InterPro" id="IPR050794">
    <property type="entry name" value="CPA2_transporter"/>
</dbReference>
<feature type="transmembrane region" description="Helical" evidence="10">
    <location>
        <begin position="129"/>
        <end position="152"/>
    </location>
</feature>
<accession>A0A6A4P9Q5</accession>
<dbReference type="PANTHER" id="PTHR32468:SF35">
    <property type="entry name" value="CATION_H+ EXCHANGER DOMAIN-CONTAINING PROTEIN"/>
    <property type="match status" value="1"/>
</dbReference>
<evidence type="ECO:0000256" key="6">
    <source>
        <dbReference type="ARBA" id="ARBA00022989"/>
    </source>
</evidence>
<dbReference type="EMBL" id="WOCE01000017">
    <property type="protein sequence ID" value="KAE9596218.1"/>
    <property type="molecule type" value="Genomic_DNA"/>
</dbReference>
<dbReference type="GO" id="GO:1902600">
    <property type="term" value="P:proton transmembrane transport"/>
    <property type="evidence" value="ECO:0007669"/>
    <property type="project" value="InterPro"/>
</dbReference>
<evidence type="ECO:0000256" key="3">
    <source>
        <dbReference type="ARBA" id="ARBA00022538"/>
    </source>
</evidence>
<keyword evidence="6 10" id="KW-1133">Transmembrane helix</keyword>
<dbReference type="Gene3D" id="1.20.1530.20">
    <property type="match status" value="1"/>
</dbReference>
<evidence type="ECO:0000256" key="1">
    <source>
        <dbReference type="ARBA" id="ARBA00004141"/>
    </source>
</evidence>
<dbReference type="GO" id="GO:0016020">
    <property type="term" value="C:membrane"/>
    <property type="evidence" value="ECO:0007669"/>
    <property type="project" value="UniProtKB-SubCell"/>
</dbReference>
<dbReference type="OrthoDB" id="2687058at2759"/>
<evidence type="ECO:0000256" key="7">
    <source>
        <dbReference type="ARBA" id="ARBA00023065"/>
    </source>
</evidence>
<feature type="domain" description="Cation/H+ exchanger transmembrane" evidence="11">
    <location>
        <begin position="71"/>
        <end position="243"/>
    </location>
</feature>
<feature type="transmembrane region" description="Helical" evidence="10">
    <location>
        <begin position="197"/>
        <end position="221"/>
    </location>
</feature>
<evidence type="ECO:0000313" key="12">
    <source>
        <dbReference type="EMBL" id="KAE9596218.1"/>
    </source>
</evidence>
<sequence>MTTNIKPNTKLYIMLYGCLIIYIYILYIEHEQTRIKFIVCLTQLSYINIRYYLGQQLLHAFIWSQHKTNGGVIFGPSLLGHIKELSDSLFPAKGSTTIDTSAAFGVMYFFFTAGVKMDPTTLLKTEIKGVTIGLSVFLFTLTIPTTMSILMVKYVPMNKSLAKSLPFIATSQSITAFIVIAIFLRELQILNTDLGRLAISTAMFGDMVGFALHVILVPFVFQIKGGHIGRLIFQITSAAALFFCHFLCSKTNAIKDLKAFS</sequence>
<proteinExistence type="inferred from homology"/>
<feature type="transmembrane region" description="Helical" evidence="10">
    <location>
        <begin position="227"/>
        <end position="248"/>
    </location>
</feature>
<evidence type="ECO:0000256" key="5">
    <source>
        <dbReference type="ARBA" id="ARBA00022958"/>
    </source>
</evidence>
<comment type="caution">
    <text evidence="12">The sequence shown here is derived from an EMBL/GenBank/DDBJ whole genome shotgun (WGS) entry which is preliminary data.</text>
</comment>
<keyword evidence="5" id="KW-0630">Potassium</keyword>
<evidence type="ECO:0000256" key="8">
    <source>
        <dbReference type="ARBA" id="ARBA00023136"/>
    </source>
</evidence>
<keyword evidence="13" id="KW-1185">Reference proteome</keyword>
<dbReference type="Proteomes" id="UP000447434">
    <property type="component" value="Chromosome 17"/>
</dbReference>
<evidence type="ECO:0000256" key="10">
    <source>
        <dbReference type="SAM" id="Phobius"/>
    </source>
</evidence>
<keyword evidence="7" id="KW-0406">Ion transport</keyword>
<dbReference type="GO" id="GO:0015297">
    <property type="term" value="F:antiporter activity"/>
    <property type="evidence" value="ECO:0007669"/>
    <property type="project" value="InterPro"/>
</dbReference>
<evidence type="ECO:0000313" key="13">
    <source>
        <dbReference type="Proteomes" id="UP000447434"/>
    </source>
</evidence>
<evidence type="ECO:0000259" key="11">
    <source>
        <dbReference type="Pfam" id="PF00999"/>
    </source>
</evidence>
<dbReference type="Pfam" id="PF00999">
    <property type="entry name" value="Na_H_Exchanger"/>
    <property type="match status" value="1"/>
</dbReference>
<organism evidence="12 13">
    <name type="scientific">Lupinus albus</name>
    <name type="common">White lupine</name>
    <name type="synonym">Lupinus termis</name>
    <dbReference type="NCBI Taxonomy" id="3870"/>
    <lineage>
        <taxon>Eukaryota</taxon>
        <taxon>Viridiplantae</taxon>
        <taxon>Streptophyta</taxon>
        <taxon>Embryophyta</taxon>
        <taxon>Tracheophyta</taxon>
        <taxon>Spermatophyta</taxon>
        <taxon>Magnoliopsida</taxon>
        <taxon>eudicotyledons</taxon>
        <taxon>Gunneridae</taxon>
        <taxon>Pentapetalae</taxon>
        <taxon>rosids</taxon>
        <taxon>fabids</taxon>
        <taxon>Fabales</taxon>
        <taxon>Fabaceae</taxon>
        <taxon>Papilionoideae</taxon>
        <taxon>50 kb inversion clade</taxon>
        <taxon>genistoids sensu lato</taxon>
        <taxon>core genistoids</taxon>
        <taxon>Genisteae</taxon>
        <taxon>Lupinus</taxon>
    </lineage>
</organism>
<gene>
    <name evidence="12" type="ORF">Lalb_Chr17g0347001</name>
</gene>
<dbReference type="GO" id="GO:0006885">
    <property type="term" value="P:regulation of pH"/>
    <property type="evidence" value="ECO:0007669"/>
    <property type="project" value="TreeGrafter"/>
</dbReference>
<dbReference type="GO" id="GO:0006813">
    <property type="term" value="P:potassium ion transport"/>
    <property type="evidence" value="ECO:0007669"/>
    <property type="project" value="UniProtKB-KW"/>
</dbReference>
<dbReference type="InterPro" id="IPR038770">
    <property type="entry name" value="Na+/solute_symporter_sf"/>
</dbReference>
<reference evidence="13" key="1">
    <citation type="journal article" date="2020" name="Nat. Commun.">
        <title>Genome sequence of the cluster root forming white lupin.</title>
        <authorList>
            <person name="Hufnagel B."/>
            <person name="Marques A."/>
            <person name="Soriano A."/>
            <person name="Marques L."/>
            <person name="Divol F."/>
            <person name="Doumas P."/>
            <person name="Sallet E."/>
            <person name="Mancinotti D."/>
            <person name="Carrere S."/>
            <person name="Marande W."/>
            <person name="Arribat S."/>
            <person name="Keller J."/>
            <person name="Huneau C."/>
            <person name="Blein T."/>
            <person name="Aime D."/>
            <person name="Laguerre M."/>
            <person name="Taylor J."/>
            <person name="Schubert V."/>
            <person name="Nelson M."/>
            <person name="Geu-Flores F."/>
            <person name="Crespi M."/>
            <person name="Gallardo-Guerrero K."/>
            <person name="Delaux P.-M."/>
            <person name="Salse J."/>
            <person name="Berges H."/>
            <person name="Guyot R."/>
            <person name="Gouzy J."/>
            <person name="Peret B."/>
        </authorList>
    </citation>
    <scope>NUCLEOTIDE SEQUENCE [LARGE SCALE GENOMIC DNA]</scope>
    <source>
        <strain evidence="13">cv. Amiga</strain>
    </source>
</reference>
<dbReference type="PANTHER" id="PTHR32468">
    <property type="entry name" value="CATION/H + ANTIPORTER"/>
    <property type="match status" value="1"/>
</dbReference>
<keyword evidence="3" id="KW-0633">Potassium transport</keyword>
<dbReference type="AlphaFoldDB" id="A0A6A4P9Q5"/>
<name>A0A6A4P9Q5_LUPAL</name>
<protein>
    <submittedName>
        <fullName evidence="12">Putative cation/H+ exchanger</fullName>
    </submittedName>
</protein>
<dbReference type="GO" id="GO:0012505">
    <property type="term" value="C:endomembrane system"/>
    <property type="evidence" value="ECO:0007669"/>
    <property type="project" value="TreeGrafter"/>
</dbReference>
<evidence type="ECO:0000256" key="2">
    <source>
        <dbReference type="ARBA" id="ARBA00022448"/>
    </source>
</evidence>